<sequence length="173" mass="19054">MQMQMLGFFSVTELFRQSYPSTESLPTTVSSRSKVSTQPSDLEPTYPPLPPYPPPPPSTSPPPYSFVAREHSFDGGGAVPAYPTLDGGASSPSQRDRPPPPYSFAPRTLPHDMNKPQPAPRHQFFKAESLTLDHGGSDQDYLVMRENVLDRGQLFCKGCCPRGSCPRTISKKE</sequence>
<name>A0AAN8XAF3_HALRR</name>
<evidence type="ECO:0000313" key="3">
    <source>
        <dbReference type="Proteomes" id="UP001381693"/>
    </source>
</evidence>
<gene>
    <name evidence="2" type="ORF">SK128_019351</name>
</gene>
<reference evidence="2 3" key="1">
    <citation type="submission" date="2023-11" db="EMBL/GenBank/DDBJ databases">
        <title>Halocaridina rubra genome assembly.</title>
        <authorList>
            <person name="Smith C."/>
        </authorList>
    </citation>
    <scope>NUCLEOTIDE SEQUENCE [LARGE SCALE GENOMIC DNA]</scope>
    <source>
        <strain evidence="2">EP-1</strain>
        <tissue evidence="2">Whole</tissue>
    </source>
</reference>
<feature type="compositionally biased region" description="Polar residues" evidence="1">
    <location>
        <begin position="20"/>
        <end position="40"/>
    </location>
</feature>
<feature type="region of interest" description="Disordered" evidence="1">
    <location>
        <begin position="20"/>
        <end position="120"/>
    </location>
</feature>
<dbReference type="EMBL" id="JAXCGZ010006684">
    <property type="protein sequence ID" value="KAK7079592.1"/>
    <property type="molecule type" value="Genomic_DNA"/>
</dbReference>
<organism evidence="2 3">
    <name type="scientific">Halocaridina rubra</name>
    <name type="common">Hawaiian red shrimp</name>
    <dbReference type="NCBI Taxonomy" id="373956"/>
    <lineage>
        <taxon>Eukaryota</taxon>
        <taxon>Metazoa</taxon>
        <taxon>Ecdysozoa</taxon>
        <taxon>Arthropoda</taxon>
        <taxon>Crustacea</taxon>
        <taxon>Multicrustacea</taxon>
        <taxon>Malacostraca</taxon>
        <taxon>Eumalacostraca</taxon>
        <taxon>Eucarida</taxon>
        <taxon>Decapoda</taxon>
        <taxon>Pleocyemata</taxon>
        <taxon>Caridea</taxon>
        <taxon>Atyoidea</taxon>
        <taxon>Atyidae</taxon>
        <taxon>Halocaridina</taxon>
    </lineage>
</organism>
<keyword evidence="3" id="KW-1185">Reference proteome</keyword>
<dbReference type="AlphaFoldDB" id="A0AAN8XAF3"/>
<feature type="compositionally biased region" description="Pro residues" evidence="1">
    <location>
        <begin position="45"/>
        <end position="64"/>
    </location>
</feature>
<evidence type="ECO:0000313" key="2">
    <source>
        <dbReference type="EMBL" id="KAK7079592.1"/>
    </source>
</evidence>
<evidence type="ECO:0000256" key="1">
    <source>
        <dbReference type="SAM" id="MobiDB-lite"/>
    </source>
</evidence>
<comment type="caution">
    <text evidence="2">The sequence shown here is derived from an EMBL/GenBank/DDBJ whole genome shotgun (WGS) entry which is preliminary data.</text>
</comment>
<protein>
    <submittedName>
        <fullName evidence="2">Uncharacterized protein</fullName>
    </submittedName>
</protein>
<dbReference type="Proteomes" id="UP001381693">
    <property type="component" value="Unassembled WGS sequence"/>
</dbReference>
<proteinExistence type="predicted"/>
<accession>A0AAN8XAF3</accession>